<gene>
    <name evidence="5" type="ORF">DICPUDRAFT_148307</name>
</gene>
<dbReference type="RefSeq" id="XP_003284538.1">
    <property type="nucleotide sequence ID" value="XM_003284490.1"/>
</dbReference>
<dbReference type="OrthoDB" id="161814at2759"/>
<dbReference type="eggNOG" id="KOG3386">
    <property type="taxonomic scope" value="Eukaryota"/>
</dbReference>
<evidence type="ECO:0000256" key="1">
    <source>
        <dbReference type="ARBA" id="ARBA00022692"/>
    </source>
</evidence>
<evidence type="ECO:0000256" key="2">
    <source>
        <dbReference type="ARBA" id="ARBA00022989"/>
    </source>
</evidence>
<evidence type="ECO:0000313" key="6">
    <source>
        <dbReference type="Proteomes" id="UP000001064"/>
    </source>
</evidence>
<reference evidence="6" key="1">
    <citation type="journal article" date="2011" name="Genome Biol.">
        <title>Comparative genomics of the social amoebae Dictyostelium discoideum and Dictyostelium purpureum.</title>
        <authorList>
            <consortium name="US DOE Joint Genome Institute (JGI-PGF)"/>
            <person name="Sucgang R."/>
            <person name="Kuo A."/>
            <person name="Tian X."/>
            <person name="Salerno W."/>
            <person name="Parikh A."/>
            <person name="Feasley C.L."/>
            <person name="Dalin E."/>
            <person name="Tu H."/>
            <person name="Huang E."/>
            <person name="Barry K."/>
            <person name="Lindquist E."/>
            <person name="Shapiro H."/>
            <person name="Bruce D."/>
            <person name="Schmutz J."/>
            <person name="Salamov A."/>
            <person name="Fey P."/>
            <person name="Gaudet P."/>
            <person name="Anjard C."/>
            <person name="Babu M.M."/>
            <person name="Basu S."/>
            <person name="Bushmanova Y."/>
            <person name="van der Wel H."/>
            <person name="Katoh-Kurasawa M."/>
            <person name="Dinh C."/>
            <person name="Coutinho P.M."/>
            <person name="Saito T."/>
            <person name="Elias M."/>
            <person name="Schaap P."/>
            <person name="Kay R.R."/>
            <person name="Henrissat B."/>
            <person name="Eichinger L."/>
            <person name="Rivero F."/>
            <person name="Putnam N.H."/>
            <person name="West C.M."/>
            <person name="Loomis W.F."/>
            <person name="Chisholm R.L."/>
            <person name="Shaulsky G."/>
            <person name="Strassmann J.E."/>
            <person name="Queller D.C."/>
            <person name="Kuspa A."/>
            <person name="Grigoriev I.V."/>
        </authorList>
    </citation>
    <scope>NUCLEOTIDE SEQUENCE [LARGE SCALE GENOMIC DNA]</scope>
    <source>
        <strain evidence="6">QSDP1</strain>
    </source>
</reference>
<keyword evidence="4" id="KW-0186">Copper</keyword>
<keyword evidence="3 4" id="KW-0472">Membrane</keyword>
<dbReference type="EMBL" id="GL870966">
    <property type="protein sequence ID" value="EGC38973.1"/>
    <property type="molecule type" value="Genomic_DNA"/>
</dbReference>
<keyword evidence="2 4" id="KW-1133">Transmembrane helix</keyword>
<dbReference type="OMA" id="IEINWRR"/>
<dbReference type="InterPro" id="IPR007274">
    <property type="entry name" value="Cop_transporter"/>
</dbReference>
<dbReference type="InParanoid" id="F0ZAS4"/>
<dbReference type="GO" id="GO:0005375">
    <property type="term" value="F:copper ion transmembrane transporter activity"/>
    <property type="evidence" value="ECO:0007669"/>
    <property type="project" value="UniProtKB-UniRule"/>
</dbReference>
<dbReference type="KEGG" id="dpp:DICPUDRAFT_148307"/>
<evidence type="ECO:0000256" key="3">
    <source>
        <dbReference type="ARBA" id="ARBA00023136"/>
    </source>
</evidence>
<dbReference type="GeneID" id="10506263"/>
<accession>F0ZAS4</accession>
<keyword evidence="4" id="KW-0813">Transport</keyword>
<evidence type="ECO:0000256" key="4">
    <source>
        <dbReference type="RuleBase" id="RU367022"/>
    </source>
</evidence>
<organism evidence="5 6">
    <name type="scientific">Dictyostelium purpureum</name>
    <name type="common">Slime mold</name>
    <dbReference type="NCBI Taxonomy" id="5786"/>
    <lineage>
        <taxon>Eukaryota</taxon>
        <taxon>Amoebozoa</taxon>
        <taxon>Evosea</taxon>
        <taxon>Eumycetozoa</taxon>
        <taxon>Dictyostelia</taxon>
        <taxon>Dictyosteliales</taxon>
        <taxon>Dictyosteliaceae</taxon>
        <taxon>Dictyostelium</taxon>
    </lineage>
</organism>
<feature type="transmembrane region" description="Helical" evidence="4">
    <location>
        <begin position="109"/>
        <end position="137"/>
    </location>
</feature>
<feature type="transmembrane region" description="Helical" evidence="4">
    <location>
        <begin position="26"/>
        <end position="43"/>
    </location>
</feature>
<name>F0ZAS4_DICPU</name>
<protein>
    <recommendedName>
        <fullName evidence="4">Copper transport protein</fullName>
    </recommendedName>
</protein>
<evidence type="ECO:0000313" key="5">
    <source>
        <dbReference type="EMBL" id="EGC38973.1"/>
    </source>
</evidence>
<proteinExistence type="inferred from homology"/>
<keyword evidence="6" id="KW-1185">Reference proteome</keyword>
<dbReference type="Proteomes" id="UP000001064">
    <property type="component" value="Unassembled WGS sequence"/>
</dbReference>
<dbReference type="Pfam" id="PF04145">
    <property type="entry name" value="Ctr"/>
    <property type="match status" value="1"/>
</dbReference>
<sequence>MRSHFGFSYKEGILFESWKTNNVGEFIGSWIAILLFSIFYEFIKSLRTILEIRWSKNNSSNGIDIQSSKNIDEEKNYISSSFLDGYYPQFTKKDIIRGFLHGLEMTMSLVLMLIIMGFNIALFFAVIIGVIIGYIIFGRFRQYKPKTSC</sequence>
<comment type="subcellular location">
    <subcellularLocation>
        <location evidence="4">Membrane</location>
        <topology evidence="4">Multi-pass membrane protein</topology>
    </subcellularLocation>
</comment>
<dbReference type="AlphaFoldDB" id="F0ZAS4"/>
<comment type="similarity">
    <text evidence="4">Belongs to the copper transporter (Ctr) (TC 1.A.56) family. SLC31A subfamily.</text>
</comment>
<keyword evidence="4" id="KW-0187">Copper transport</keyword>
<dbReference type="PANTHER" id="PTHR12483">
    <property type="entry name" value="SOLUTE CARRIER FAMILY 31 COPPER TRANSPORTERS"/>
    <property type="match status" value="1"/>
</dbReference>
<dbReference type="STRING" id="5786.F0ZAS4"/>
<dbReference type="VEuPathDB" id="AmoebaDB:DICPUDRAFT_148307"/>
<keyword evidence="4" id="KW-0406">Ion transport</keyword>
<dbReference type="GO" id="GO:0016020">
    <property type="term" value="C:membrane"/>
    <property type="evidence" value="ECO:0007669"/>
    <property type="project" value="UniProtKB-SubCell"/>
</dbReference>
<keyword evidence="1 4" id="KW-0812">Transmembrane</keyword>
<dbReference type="PANTHER" id="PTHR12483:SF119">
    <property type="entry name" value="COPPER TRANSPORT PROTEIN-RELATED"/>
    <property type="match status" value="1"/>
</dbReference>